<evidence type="ECO:0000256" key="1">
    <source>
        <dbReference type="SAM" id="MobiDB-lite"/>
    </source>
</evidence>
<dbReference type="InterPro" id="IPR036305">
    <property type="entry name" value="RGS_sf"/>
</dbReference>
<dbReference type="FunFam" id="1.10.167.10:FF:000001">
    <property type="entry name" value="Putative regulator of g-protein signaling 12"/>
    <property type="match status" value="1"/>
</dbReference>
<protein>
    <submittedName>
        <fullName evidence="5">RGS domain-containing protein</fullName>
    </submittedName>
</protein>
<keyword evidence="4" id="KW-1185">Reference proteome</keyword>
<dbReference type="WBParaSite" id="SSLN_0000335701-mRNA-1">
    <property type="protein sequence ID" value="SSLN_0000335701-mRNA-1"/>
    <property type="gene ID" value="SSLN_0000335701"/>
</dbReference>
<evidence type="ECO:0000313" key="3">
    <source>
        <dbReference type="EMBL" id="VDL89642.1"/>
    </source>
</evidence>
<dbReference type="AlphaFoldDB" id="A0A183SGA9"/>
<dbReference type="STRING" id="70667.A0A183SGA9"/>
<gene>
    <name evidence="3" type="ORF">SSLN_LOCUS3257</name>
</gene>
<dbReference type="SUPFAM" id="SSF48097">
    <property type="entry name" value="Regulator of G-protein signaling, RGS"/>
    <property type="match status" value="1"/>
</dbReference>
<feature type="compositionally biased region" description="Basic and acidic residues" evidence="1">
    <location>
        <begin position="375"/>
        <end position="385"/>
    </location>
</feature>
<reference evidence="5" key="1">
    <citation type="submission" date="2016-06" db="UniProtKB">
        <authorList>
            <consortium name="WormBaseParasite"/>
        </authorList>
    </citation>
    <scope>IDENTIFICATION</scope>
</reference>
<evidence type="ECO:0000259" key="2">
    <source>
        <dbReference type="PROSITE" id="PS50132"/>
    </source>
</evidence>
<dbReference type="SMART" id="SM00315">
    <property type="entry name" value="RGS"/>
    <property type="match status" value="1"/>
</dbReference>
<feature type="region of interest" description="Disordered" evidence="1">
    <location>
        <begin position="373"/>
        <end position="392"/>
    </location>
</feature>
<name>A0A183SGA9_SCHSO</name>
<dbReference type="InterPro" id="IPR016137">
    <property type="entry name" value="RGS"/>
</dbReference>
<organism evidence="5">
    <name type="scientific">Schistocephalus solidus</name>
    <name type="common">Tapeworm</name>
    <dbReference type="NCBI Taxonomy" id="70667"/>
    <lineage>
        <taxon>Eukaryota</taxon>
        <taxon>Metazoa</taxon>
        <taxon>Spiralia</taxon>
        <taxon>Lophotrochozoa</taxon>
        <taxon>Platyhelminthes</taxon>
        <taxon>Cestoda</taxon>
        <taxon>Eucestoda</taxon>
        <taxon>Diphyllobothriidea</taxon>
        <taxon>Diphyllobothriidae</taxon>
        <taxon>Schistocephalus</taxon>
    </lineage>
</organism>
<evidence type="ECO:0000313" key="4">
    <source>
        <dbReference type="Proteomes" id="UP000275846"/>
    </source>
</evidence>
<dbReference type="Proteomes" id="UP000275846">
    <property type="component" value="Unassembled WGS sequence"/>
</dbReference>
<dbReference type="PANTHER" id="PTHR10845:SF259">
    <property type="entry name" value="RGS DOMAIN-CONTAINING PROTEIN-RELATED"/>
    <property type="match status" value="1"/>
</dbReference>
<dbReference type="InterPro" id="IPR044926">
    <property type="entry name" value="RGS_subdomain_2"/>
</dbReference>
<evidence type="ECO:0000313" key="5">
    <source>
        <dbReference type="WBParaSite" id="SSLN_0000335701-mRNA-1"/>
    </source>
</evidence>
<reference evidence="3 4" key="2">
    <citation type="submission" date="2018-11" db="EMBL/GenBank/DDBJ databases">
        <authorList>
            <consortium name="Pathogen Informatics"/>
        </authorList>
    </citation>
    <scope>NUCLEOTIDE SEQUENCE [LARGE SCALE GENOMIC DNA]</scope>
    <source>
        <strain evidence="3 4">NST_G2</strain>
    </source>
</reference>
<dbReference type="Gene3D" id="1.10.167.10">
    <property type="entry name" value="Regulator of G-protein Signalling 4, domain 2"/>
    <property type="match status" value="1"/>
</dbReference>
<dbReference type="PRINTS" id="PR01301">
    <property type="entry name" value="RGSPROTEIN"/>
</dbReference>
<sequence>MPLLCIEKRRAVFRLGGNLHEVTETQKTRNKGSANSTANSFNKFPGITSGPGDFVSSSFSGSCRKLGSVMTTASIVGISSTLKTANVRGRLSSFWRQAALAALRNQSRVNQAPVDSKPVNASLSILNELFPESWPTANQVERWQDSFQNLLQDEDGLRVFREFLRGEFSDENIEFWIACQQYKSLEVGTKSRVQAQRIYDEFIAFQSHREVNLDCETRLQTESRLSEAGPDLFDTCQRRIEALMEKDPYIRFLRSTLYYKLKEVTGVSGTASAHQNSISTTVLDYGHPNKLVTSSPLHHDTPLVLCLPQISIPAKPVASRSPAYRVKEDVSNKGLAKDANETAFGAPYSPFLDAIIVHSSSCSPSVISLRRKTRGNHEQARHSIDLSHMAIQ</sequence>
<dbReference type="EMBL" id="UYSU01032479">
    <property type="protein sequence ID" value="VDL89642.1"/>
    <property type="molecule type" value="Genomic_DNA"/>
</dbReference>
<dbReference type="PROSITE" id="PS50132">
    <property type="entry name" value="RGS"/>
    <property type="match status" value="1"/>
</dbReference>
<dbReference type="PANTHER" id="PTHR10845">
    <property type="entry name" value="REGULATOR OF G PROTEIN SIGNALING"/>
    <property type="match status" value="1"/>
</dbReference>
<proteinExistence type="predicted"/>
<dbReference type="OrthoDB" id="196547at2759"/>
<feature type="domain" description="RGS" evidence="2">
    <location>
        <begin position="146"/>
        <end position="262"/>
    </location>
</feature>
<accession>A0A183SGA9</accession>
<dbReference type="Pfam" id="PF00615">
    <property type="entry name" value="RGS"/>
    <property type="match status" value="1"/>
</dbReference>